<evidence type="ECO:0000256" key="12">
    <source>
        <dbReference type="SAM" id="Phobius"/>
    </source>
</evidence>
<keyword evidence="5" id="KW-0067">ATP-binding</keyword>
<proteinExistence type="predicted"/>
<dbReference type="GO" id="GO:0005524">
    <property type="term" value="F:ATP binding"/>
    <property type="evidence" value="ECO:0007669"/>
    <property type="project" value="UniProtKB-KW"/>
</dbReference>
<dbReference type="SMART" id="SM00831">
    <property type="entry name" value="Cation_ATPase_N"/>
    <property type="match status" value="1"/>
</dbReference>
<dbReference type="InterPro" id="IPR023298">
    <property type="entry name" value="ATPase_P-typ_TM_dom_sf"/>
</dbReference>
<dbReference type="InterPro" id="IPR059000">
    <property type="entry name" value="ATPase_P-type_domA"/>
</dbReference>
<dbReference type="Gene3D" id="2.70.150.10">
    <property type="entry name" value="Calcium-transporting ATPase, cytoplasmic transduction domain A"/>
    <property type="match status" value="1"/>
</dbReference>
<dbReference type="GO" id="GO:0005391">
    <property type="term" value="F:P-type sodium:potassium-exchanging transporter activity"/>
    <property type="evidence" value="ECO:0007669"/>
    <property type="project" value="UniProtKB-EC"/>
</dbReference>
<evidence type="ECO:0000256" key="8">
    <source>
        <dbReference type="ARBA" id="ARBA00037422"/>
    </source>
</evidence>
<comment type="catalytic activity">
    <reaction evidence="11">
        <text>K(+)(out) + Na(+)(in) + ATP + H2O = K(+)(in) + Na(+)(out) + ADP + phosphate + H(+)</text>
        <dbReference type="Rhea" id="RHEA:18353"/>
        <dbReference type="ChEBI" id="CHEBI:15377"/>
        <dbReference type="ChEBI" id="CHEBI:15378"/>
        <dbReference type="ChEBI" id="CHEBI:29101"/>
        <dbReference type="ChEBI" id="CHEBI:29103"/>
        <dbReference type="ChEBI" id="CHEBI:30616"/>
        <dbReference type="ChEBI" id="CHEBI:43474"/>
        <dbReference type="ChEBI" id="CHEBI:456216"/>
        <dbReference type="EC" id="7.2.2.13"/>
    </reaction>
</comment>
<evidence type="ECO:0000256" key="9">
    <source>
        <dbReference type="ARBA" id="ARBA00038795"/>
    </source>
</evidence>
<name>A0A162CK86_9CRUS</name>
<evidence type="ECO:0000256" key="5">
    <source>
        <dbReference type="ARBA" id="ARBA00022840"/>
    </source>
</evidence>
<keyword evidence="12" id="KW-0812">Transmembrane</keyword>
<dbReference type="FunFam" id="2.70.150.10:FF:000003">
    <property type="entry name" value="Sodium/potassium-transporting ATPase subunit alpha"/>
    <property type="match status" value="1"/>
</dbReference>
<keyword evidence="3" id="KW-0633">Potassium transport</keyword>
<keyword evidence="6" id="KW-0915">Sodium</keyword>
<dbReference type="GO" id="GO:0030007">
    <property type="term" value="P:intracellular potassium ion homeostasis"/>
    <property type="evidence" value="ECO:0007669"/>
    <property type="project" value="TreeGrafter"/>
</dbReference>
<comment type="subunit">
    <text evidence="9">The sodium/potassium-transporting ATPase is composed of a catalytic alpha subunit, an auxiliary non-catalytic beta subunit and an additional regulatory subunit.</text>
</comment>
<reference evidence="14 15" key="1">
    <citation type="submission" date="2016-03" db="EMBL/GenBank/DDBJ databases">
        <title>EvidentialGene: Evidence-directed Construction of Genes on Genomes.</title>
        <authorList>
            <person name="Gilbert D.G."/>
            <person name="Choi J.-H."/>
            <person name="Mockaitis K."/>
            <person name="Colbourne J."/>
            <person name="Pfrender M."/>
        </authorList>
    </citation>
    <scope>NUCLEOTIDE SEQUENCE [LARGE SCALE GENOMIC DNA]</scope>
    <source>
        <strain evidence="14 15">Xinb3</strain>
        <tissue evidence="14">Complete organism</tissue>
    </source>
</reference>
<dbReference type="InterPro" id="IPR008250">
    <property type="entry name" value="ATPase_P-typ_transduc_dom_A_sf"/>
</dbReference>
<dbReference type="GO" id="GO:0016887">
    <property type="term" value="F:ATP hydrolysis activity"/>
    <property type="evidence" value="ECO:0007669"/>
    <property type="project" value="InterPro"/>
</dbReference>
<keyword evidence="3" id="KW-0630">Potassium</keyword>
<dbReference type="InterPro" id="IPR050510">
    <property type="entry name" value="Cation_transp_ATPase_P-type"/>
</dbReference>
<evidence type="ECO:0000256" key="4">
    <source>
        <dbReference type="ARBA" id="ARBA00022741"/>
    </source>
</evidence>
<feature type="transmembrane region" description="Helical" evidence="12">
    <location>
        <begin position="111"/>
        <end position="131"/>
    </location>
</feature>
<dbReference type="Gene3D" id="1.20.1110.10">
    <property type="entry name" value="Calcium-transporting ATPase, transmembrane domain"/>
    <property type="match status" value="1"/>
</dbReference>
<dbReference type="NCBIfam" id="TIGR01494">
    <property type="entry name" value="ATPase_P-type"/>
    <property type="match status" value="1"/>
</dbReference>
<comment type="function">
    <text evidence="8">This is the catalytic component of the active enzyme, which catalyzes the hydrolysis of ATP coupled with the exchange of sodium and potassium ions across the plasma membrane. This action creates the electrochemical gradient of sodium and potassium ions, providing the energy for active transport of various nutrients.</text>
</comment>
<dbReference type="EC" id="7.2.2.13" evidence="10"/>
<keyword evidence="2" id="KW-1003">Cell membrane</keyword>
<dbReference type="GO" id="GO:0006883">
    <property type="term" value="P:intracellular sodium ion homeostasis"/>
    <property type="evidence" value="ECO:0007669"/>
    <property type="project" value="TreeGrafter"/>
</dbReference>
<keyword evidence="12" id="KW-0472">Membrane</keyword>
<dbReference type="GO" id="GO:1990573">
    <property type="term" value="P:potassium ion import across plasma membrane"/>
    <property type="evidence" value="ECO:0007669"/>
    <property type="project" value="TreeGrafter"/>
</dbReference>
<dbReference type="GO" id="GO:0036376">
    <property type="term" value="P:sodium ion export across plasma membrane"/>
    <property type="evidence" value="ECO:0007669"/>
    <property type="project" value="TreeGrafter"/>
</dbReference>
<evidence type="ECO:0000313" key="15">
    <source>
        <dbReference type="Proteomes" id="UP000076858"/>
    </source>
</evidence>
<comment type="subcellular location">
    <subcellularLocation>
        <location evidence="1">Cell membrane</location>
        <topology evidence="1">Multi-pass membrane protein</topology>
    </subcellularLocation>
</comment>
<keyword evidence="7" id="KW-0739">Sodium transport</keyword>
<evidence type="ECO:0000256" key="3">
    <source>
        <dbReference type="ARBA" id="ARBA00022607"/>
    </source>
</evidence>
<dbReference type="SUPFAM" id="SSF81665">
    <property type="entry name" value="Calcium ATPase, transmembrane domain M"/>
    <property type="match status" value="1"/>
</dbReference>
<dbReference type="EMBL" id="LRGB01000687">
    <property type="protein sequence ID" value="KZS16812.1"/>
    <property type="molecule type" value="Genomic_DNA"/>
</dbReference>
<evidence type="ECO:0000256" key="2">
    <source>
        <dbReference type="ARBA" id="ARBA00022475"/>
    </source>
</evidence>
<gene>
    <name evidence="14" type="ORF">APZ42_017392</name>
</gene>
<dbReference type="STRING" id="35525.A0A162CK86"/>
<keyword evidence="7" id="KW-0813">Transport</keyword>
<protein>
    <recommendedName>
        <fullName evidence="10">Na(+)/K(+)-exchanging ATPase</fullName>
        <ecNumber evidence="10">7.2.2.13</ecNumber>
    </recommendedName>
</protein>
<sequence>MAPKDSKKKGKTNLDDLKRELELDEHRIPVEDLYRRMKCDPIKGLTTAQAKSNYERDGPNALTPPKTTPEWVKFCNQLFGGFSMLLWIGAILCYVAYTIEVTNNPDILGDNLYLGIVLTTVVVVTGVFSYLQERKSSKIMESFKNLVPQFALVIRDGQKITIKAEQLTIGDLVEVKFGDRIPADIRILEGRQFKVDNSSLTGESEPQSRSPEFTNENPLETKNLAFFSTNAVEGITFLL</sequence>
<dbReference type="PANTHER" id="PTHR43294">
    <property type="entry name" value="SODIUM/POTASSIUM-TRANSPORTING ATPASE SUBUNIT ALPHA"/>
    <property type="match status" value="1"/>
</dbReference>
<evidence type="ECO:0000313" key="14">
    <source>
        <dbReference type="EMBL" id="KZS16812.1"/>
    </source>
</evidence>
<dbReference type="PANTHER" id="PTHR43294:SF13">
    <property type="entry name" value="SODIUM_POTASSIUM-TRANSPORTING ATPASE SUBUNIT ALPHA"/>
    <property type="match status" value="1"/>
</dbReference>
<dbReference type="PRINTS" id="PR00121">
    <property type="entry name" value="NAKATPASE"/>
</dbReference>
<comment type="caution">
    <text evidence="14">The sequence shown here is derived from an EMBL/GenBank/DDBJ whole genome shotgun (WGS) entry which is preliminary data.</text>
</comment>
<feature type="domain" description="Cation-transporting P-type ATPase N-terminal" evidence="13">
    <location>
        <begin position="24"/>
        <end position="98"/>
    </location>
</feature>
<evidence type="ECO:0000256" key="10">
    <source>
        <dbReference type="ARBA" id="ARBA00039096"/>
    </source>
</evidence>
<dbReference type="Proteomes" id="UP000076858">
    <property type="component" value="Unassembled WGS sequence"/>
</dbReference>
<evidence type="ECO:0000256" key="7">
    <source>
        <dbReference type="ARBA" id="ARBA00023201"/>
    </source>
</evidence>
<dbReference type="Pfam" id="PF00690">
    <property type="entry name" value="Cation_ATPase_N"/>
    <property type="match status" value="1"/>
</dbReference>
<dbReference type="InterPro" id="IPR001757">
    <property type="entry name" value="P_typ_ATPase"/>
</dbReference>
<dbReference type="OrthoDB" id="158672at2759"/>
<keyword evidence="15" id="KW-1185">Reference proteome</keyword>
<dbReference type="Pfam" id="PF00122">
    <property type="entry name" value="E1-E2_ATPase"/>
    <property type="match status" value="1"/>
</dbReference>
<dbReference type="GO" id="GO:1902600">
    <property type="term" value="P:proton transmembrane transport"/>
    <property type="evidence" value="ECO:0007669"/>
    <property type="project" value="TreeGrafter"/>
</dbReference>
<keyword evidence="4" id="KW-0547">Nucleotide-binding</keyword>
<keyword evidence="12" id="KW-1133">Transmembrane helix</keyword>
<keyword evidence="3" id="KW-0740">Sodium/potassium transport</keyword>
<dbReference type="AlphaFoldDB" id="A0A162CK86"/>
<feature type="transmembrane region" description="Helical" evidence="12">
    <location>
        <begin position="78"/>
        <end position="99"/>
    </location>
</feature>
<evidence type="ECO:0000256" key="1">
    <source>
        <dbReference type="ARBA" id="ARBA00004651"/>
    </source>
</evidence>
<dbReference type="InterPro" id="IPR004014">
    <property type="entry name" value="ATPase_P-typ_cation-transptr_N"/>
</dbReference>
<keyword evidence="7" id="KW-0406">Ion transport</keyword>
<evidence type="ECO:0000256" key="6">
    <source>
        <dbReference type="ARBA" id="ARBA00023053"/>
    </source>
</evidence>
<evidence type="ECO:0000259" key="13">
    <source>
        <dbReference type="SMART" id="SM00831"/>
    </source>
</evidence>
<evidence type="ECO:0000256" key="11">
    <source>
        <dbReference type="ARBA" id="ARBA00049388"/>
    </source>
</evidence>
<organism evidence="14 15">
    <name type="scientific">Daphnia magna</name>
    <dbReference type="NCBI Taxonomy" id="35525"/>
    <lineage>
        <taxon>Eukaryota</taxon>
        <taxon>Metazoa</taxon>
        <taxon>Ecdysozoa</taxon>
        <taxon>Arthropoda</taxon>
        <taxon>Crustacea</taxon>
        <taxon>Branchiopoda</taxon>
        <taxon>Diplostraca</taxon>
        <taxon>Cladocera</taxon>
        <taxon>Anomopoda</taxon>
        <taxon>Daphniidae</taxon>
        <taxon>Daphnia</taxon>
    </lineage>
</organism>
<accession>A0A162CK86</accession>
<dbReference type="SUPFAM" id="SSF81653">
    <property type="entry name" value="Calcium ATPase, transduction domain A"/>
    <property type="match status" value="1"/>
</dbReference>
<dbReference type="GO" id="GO:0005886">
    <property type="term" value="C:plasma membrane"/>
    <property type="evidence" value="ECO:0007669"/>
    <property type="project" value="UniProtKB-SubCell"/>
</dbReference>